<name>A0A9P8VU65_9HYPO</name>
<sequence>MAKTGYVKIGGAQLLRRQQSPGSKLSKGLTDTWKRILANSSTRAKDVPRTCSVESLRPSVAVDESGGVGTKMDPRWNVRVGGARVKPPYIVFTHTHPCYEHGEEEDLYCGWWSDGEGGDEEKELKNGWTVL</sequence>
<organism evidence="1 2">
    <name type="scientific">Thelonectria olida</name>
    <dbReference type="NCBI Taxonomy" id="1576542"/>
    <lineage>
        <taxon>Eukaryota</taxon>
        <taxon>Fungi</taxon>
        <taxon>Dikarya</taxon>
        <taxon>Ascomycota</taxon>
        <taxon>Pezizomycotina</taxon>
        <taxon>Sordariomycetes</taxon>
        <taxon>Hypocreomycetidae</taxon>
        <taxon>Hypocreales</taxon>
        <taxon>Nectriaceae</taxon>
        <taxon>Thelonectria</taxon>
    </lineage>
</organism>
<keyword evidence="2" id="KW-1185">Reference proteome</keyword>
<evidence type="ECO:0000313" key="1">
    <source>
        <dbReference type="EMBL" id="KAH6876875.1"/>
    </source>
</evidence>
<proteinExistence type="predicted"/>
<protein>
    <submittedName>
        <fullName evidence="1">Uncharacterized protein</fullName>
    </submittedName>
</protein>
<reference evidence="1 2" key="1">
    <citation type="journal article" date="2021" name="Nat. Commun.">
        <title>Genetic determinants of endophytism in the Arabidopsis root mycobiome.</title>
        <authorList>
            <person name="Mesny F."/>
            <person name="Miyauchi S."/>
            <person name="Thiergart T."/>
            <person name="Pickel B."/>
            <person name="Atanasova L."/>
            <person name="Karlsson M."/>
            <person name="Huettel B."/>
            <person name="Barry K.W."/>
            <person name="Haridas S."/>
            <person name="Chen C."/>
            <person name="Bauer D."/>
            <person name="Andreopoulos W."/>
            <person name="Pangilinan J."/>
            <person name="LaButti K."/>
            <person name="Riley R."/>
            <person name="Lipzen A."/>
            <person name="Clum A."/>
            <person name="Drula E."/>
            <person name="Henrissat B."/>
            <person name="Kohler A."/>
            <person name="Grigoriev I.V."/>
            <person name="Martin F.M."/>
            <person name="Hacquard S."/>
        </authorList>
    </citation>
    <scope>NUCLEOTIDE SEQUENCE [LARGE SCALE GENOMIC DNA]</scope>
    <source>
        <strain evidence="1 2">MPI-CAGE-CH-0241</strain>
    </source>
</reference>
<comment type="caution">
    <text evidence="1">The sequence shown here is derived from an EMBL/GenBank/DDBJ whole genome shotgun (WGS) entry which is preliminary data.</text>
</comment>
<evidence type="ECO:0000313" key="2">
    <source>
        <dbReference type="Proteomes" id="UP000777438"/>
    </source>
</evidence>
<gene>
    <name evidence="1" type="ORF">B0T10DRAFT_464993</name>
</gene>
<dbReference type="AlphaFoldDB" id="A0A9P8VU65"/>
<dbReference type="Proteomes" id="UP000777438">
    <property type="component" value="Unassembled WGS sequence"/>
</dbReference>
<accession>A0A9P8VU65</accession>
<dbReference type="OrthoDB" id="5104528at2759"/>
<dbReference type="EMBL" id="JAGPYM010000032">
    <property type="protein sequence ID" value="KAH6876875.1"/>
    <property type="molecule type" value="Genomic_DNA"/>
</dbReference>